<feature type="transmembrane region" description="Helical" evidence="1">
    <location>
        <begin position="112"/>
        <end position="133"/>
    </location>
</feature>
<dbReference type="EMBL" id="BSOT01000012">
    <property type="protein sequence ID" value="GLR72739.1"/>
    <property type="molecule type" value="Genomic_DNA"/>
</dbReference>
<reference evidence="2" key="2">
    <citation type="submission" date="2023-01" db="EMBL/GenBank/DDBJ databases">
        <title>Draft genome sequence of Agaribacter marinus strain NBRC 110023.</title>
        <authorList>
            <person name="Sun Q."/>
            <person name="Mori K."/>
        </authorList>
    </citation>
    <scope>NUCLEOTIDE SEQUENCE</scope>
    <source>
        <strain evidence="2">NBRC 110023</strain>
    </source>
</reference>
<reference evidence="2" key="1">
    <citation type="journal article" date="2014" name="Int. J. Syst. Evol. Microbiol.">
        <title>Complete genome sequence of Corynebacterium casei LMG S-19264T (=DSM 44701T), isolated from a smear-ripened cheese.</title>
        <authorList>
            <consortium name="US DOE Joint Genome Institute (JGI-PGF)"/>
            <person name="Walter F."/>
            <person name="Albersmeier A."/>
            <person name="Kalinowski J."/>
            <person name="Ruckert C."/>
        </authorList>
    </citation>
    <scope>NUCLEOTIDE SEQUENCE</scope>
    <source>
        <strain evidence="2">NBRC 110023</strain>
    </source>
</reference>
<gene>
    <name evidence="2" type="ORF">GCM10007852_36470</name>
</gene>
<keyword evidence="1" id="KW-0472">Membrane</keyword>
<dbReference type="PROSITE" id="PS51257">
    <property type="entry name" value="PROKAR_LIPOPROTEIN"/>
    <property type="match status" value="1"/>
</dbReference>
<dbReference type="AlphaFoldDB" id="A0AA37WLL3"/>
<evidence type="ECO:0000313" key="2">
    <source>
        <dbReference type="EMBL" id="GLR72739.1"/>
    </source>
</evidence>
<protein>
    <submittedName>
        <fullName evidence="2">Uncharacterized protein</fullName>
    </submittedName>
</protein>
<dbReference type="RefSeq" id="WP_284219155.1">
    <property type="nucleotide sequence ID" value="NZ_BSOT01000012.1"/>
</dbReference>
<feature type="transmembrane region" description="Helical" evidence="1">
    <location>
        <begin position="49"/>
        <end position="72"/>
    </location>
</feature>
<sequence length="143" mass="16139">MTNTLIKNTNWYYMGLACWYLIGGTYGHGVLGQDLFTDEILNNSQINVFISNFSVWHMHTLQNAFFGFYFIYAARTSKLLFTIHAVWLAAGISVTRPLAIIIGILIYAPQDLIYVSAPLVANVLTLVLMWFGVRKVKKDLAAN</sequence>
<name>A0AA37WLL3_9ALTE</name>
<organism evidence="2 3">
    <name type="scientific">Agaribacter marinus</name>
    <dbReference type="NCBI Taxonomy" id="1431249"/>
    <lineage>
        <taxon>Bacteria</taxon>
        <taxon>Pseudomonadati</taxon>
        <taxon>Pseudomonadota</taxon>
        <taxon>Gammaproteobacteria</taxon>
        <taxon>Alteromonadales</taxon>
        <taxon>Alteromonadaceae</taxon>
        <taxon>Agaribacter</taxon>
    </lineage>
</organism>
<feature type="transmembrane region" description="Helical" evidence="1">
    <location>
        <begin position="12"/>
        <end position="29"/>
    </location>
</feature>
<evidence type="ECO:0000313" key="3">
    <source>
        <dbReference type="Proteomes" id="UP001156601"/>
    </source>
</evidence>
<evidence type="ECO:0000256" key="1">
    <source>
        <dbReference type="SAM" id="Phobius"/>
    </source>
</evidence>
<proteinExistence type="predicted"/>
<keyword evidence="3" id="KW-1185">Reference proteome</keyword>
<keyword evidence="1" id="KW-1133">Transmembrane helix</keyword>
<dbReference type="Proteomes" id="UP001156601">
    <property type="component" value="Unassembled WGS sequence"/>
</dbReference>
<feature type="transmembrane region" description="Helical" evidence="1">
    <location>
        <begin position="79"/>
        <end position="106"/>
    </location>
</feature>
<accession>A0AA37WLL3</accession>
<keyword evidence="1" id="KW-0812">Transmembrane</keyword>
<comment type="caution">
    <text evidence="2">The sequence shown here is derived from an EMBL/GenBank/DDBJ whole genome shotgun (WGS) entry which is preliminary data.</text>
</comment>